<feature type="chain" id="PRO_5047223944" evidence="2">
    <location>
        <begin position="23"/>
        <end position="334"/>
    </location>
</feature>
<keyword evidence="2" id="KW-0732">Signal</keyword>
<keyword evidence="4" id="KW-1185">Reference proteome</keyword>
<dbReference type="InterPro" id="IPR005064">
    <property type="entry name" value="BUG"/>
</dbReference>
<protein>
    <submittedName>
        <fullName evidence="3">Tripartite tricarboxylate transporter substrate binding protein</fullName>
    </submittedName>
</protein>
<dbReference type="PROSITE" id="PS51257">
    <property type="entry name" value="PROKAR_LIPOPROTEIN"/>
    <property type="match status" value="1"/>
</dbReference>
<dbReference type="PIRSF" id="PIRSF017082">
    <property type="entry name" value="YflP"/>
    <property type="match status" value="1"/>
</dbReference>
<dbReference type="Gene3D" id="3.40.190.150">
    <property type="entry name" value="Bordetella uptake gene, domain 1"/>
    <property type="match status" value="1"/>
</dbReference>
<proteinExistence type="inferred from homology"/>
<dbReference type="Pfam" id="PF03401">
    <property type="entry name" value="TctC"/>
    <property type="match status" value="1"/>
</dbReference>
<name>A0ABV6MI73_9ACTN</name>
<accession>A0ABV6MI73</accession>
<gene>
    <name evidence="3" type="ORF">ACFFIA_41250</name>
</gene>
<comment type="caution">
    <text evidence="3">The sequence shown here is derived from an EMBL/GenBank/DDBJ whole genome shotgun (WGS) entry which is preliminary data.</text>
</comment>
<dbReference type="Gene3D" id="3.40.190.10">
    <property type="entry name" value="Periplasmic binding protein-like II"/>
    <property type="match status" value="1"/>
</dbReference>
<evidence type="ECO:0000256" key="1">
    <source>
        <dbReference type="ARBA" id="ARBA00006987"/>
    </source>
</evidence>
<dbReference type="PANTHER" id="PTHR42928:SF5">
    <property type="entry name" value="BLR1237 PROTEIN"/>
    <property type="match status" value="1"/>
</dbReference>
<dbReference type="RefSeq" id="WP_377262396.1">
    <property type="nucleotide sequence ID" value="NZ_JBHLUH010000100.1"/>
</dbReference>
<evidence type="ECO:0000256" key="2">
    <source>
        <dbReference type="SAM" id="SignalP"/>
    </source>
</evidence>
<evidence type="ECO:0000313" key="3">
    <source>
        <dbReference type="EMBL" id="MFC0534043.1"/>
    </source>
</evidence>
<dbReference type="InterPro" id="IPR042100">
    <property type="entry name" value="Bug_dom1"/>
</dbReference>
<dbReference type="PANTHER" id="PTHR42928">
    <property type="entry name" value="TRICARBOXYLATE-BINDING PROTEIN"/>
    <property type="match status" value="1"/>
</dbReference>
<reference evidence="3 4" key="1">
    <citation type="submission" date="2024-09" db="EMBL/GenBank/DDBJ databases">
        <authorList>
            <person name="Sun Q."/>
            <person name="Mori K."/>
        </authorList>
    </citation>
    <scope>NUCLEOTIDE SEQUENCE [LARGE SCALE GENOMIC DNA]</scope>
    <source>
        <strain evidence="3 4">TBRC 3947</strain>
    </source>
</reference>
<feature type="signal peptide" evidence="2">
    <location>
        <begin position="1"/>
        <end position="22"/>
    </location>
</feature>
<dbReference type="CDD" id="cd07012">
    <property type="entry name" value="PBP2_Bug_TTT"/>
    <property type="match status" value="1"/>
</dbReference>
<dbReference type="EMBL" id="JBHLUH010000100">
    <property type="protein sequence ID" value="MFC0534043.1"/>
    <property type="molecule type" value="Genomic_DNA"/>
</dbReference>
<evidence type="ECO:0000313" key="4">
    <source>
        <dbReference type="Proteomes" id="UP001589867"/>
    </source>
</evidence>
<comment type="similarity">
    <text evidence="1">Belongs to the UPF0065 (bug) family.</text>
</comment>
<dbReference type="SUPFAM" id="SSF53850">
    <property type="entry name" value="Periplasmic binding protein-like II"/>
    <property type="match status" value="1"/>
</dbReference>
<sequence>MRFTRVLAATAATVLLATAGCAQEAANEEAGEKAAAGFPEKSKSITFIVPYSAGGPADSQARVAATLLEKELGARVLVLNKPGGNTVVGLTELANAKPDGYTFGMISMPNALAWIWPGQNAPYKKESFTWFSSLSDITDVVAVNADSPYQSMADLVAAAKAKPGQLIASIEGAQSTDNLAITNLEKAAGIDLKTAIYATGAAEKVAALLGKQIDVATLTVATAKPQVDAGKFRILATLSKEPISQYPQVPTVASLGYDVTSETYYTVVVPAGTPDAIRSTLEAAMMKVGASSEYQEKISALGLTPKTRSAAEVTALVPEVEARTTESLQRLGAS</sequence>
<organism evidence="3 4">
    <name type="scientific">Phytohabitans kaempferiae</name>
    <dbReference type="NCBI Taxonomy" id="1620943"/>
    <lineage>
        <taxon>Bacteria</taxon>
        <taxon>Bacillati</taxon>
        <taxon>Actinomycetota</taxon>
        <taxon>Actinomycetes</taxon>
        <taxon>Micromonosporales</taxon>
        <taxon>Micromonosporaceae</taxon>
    </lineage>
</organism>
<dbReference type="Proteomes" id="UP001589867">
    <property type="component" value="Unassembled WGS sequence"/>
</dbReference>